<proteinExistence type="predicted"/>
<evidence type="ECO:0000313" key="1">
    <source>
        <dbReference type="EMBL" id="KAF4493907.1"/>
    </source>
</evidence>
<dbReference type="OrthoDB" id="10473751at2759"/>
<dbReference type="AlphaFoldDB" id="A0A9P5B2U1"/>
<dbReference type="Proteomes" id="UP000737391">
    <property type="component" value="Unassembled WGS sequence"/>
</dbReference>
<reference evidence="1" key="1">
    <citation type="submission" date="2020-01" db="EMBL/GenBank/DDBJ databases">
        <title>Identification and distribution of gene clusters putatively required for synthesis of sphingolipid metabolism inhibitors in phylogenetically diverse species of the filamentous fungus Fusarium.</title>
        <authorList>
            <person name="Kim H.-S."/>
            <person name="Busman M."/>
            <person name="Brown D.W."/>
            <person name="Divon H."/>
            <person name="Uhlig S."/>
            <person name="Proctor R.H."/>
        </authorList>
    </citation>
    <scope>NUCLEOTIDE SEQUENCE</scope>
    <source>
        <strain evidence="1">NRRL 31653</strain>
    </source>
</reference>
<organism evidence="1 2">
    <name type="scientific">Fusarium agapanthi</name>
    <dbReference type="NCBI Taxonomy" id="1803897"/>
    <lineage>
        <taxon>Eukaryota</taxon>
        <taxon>Fungi</taxon>
        <taxon>Dikarya</taxon>
        <taxon>Ascomycota</taxon>
        <taxon>Pezizomycotina</taxon>
        <taxon>Sordariomycetes</taxon>
        <taxon>Hypocreomycetidae</taxon>
        <taxon>Hypocreales</taxon>
        <taxon>Nectriaceae</taxon>
        <taxon>Fusarium</taxon>
        <taxon>Fusarium fujikuroi species complex</taxon>
    </lineage>
</organism>
<dbReference type="EMBL" id="LUFC02000833">
    <property type="protein sequence ID" value="KAF4493907.1"/>
    <property type="molecule type" value="Genomic_DNA"/>
</dbReference>
<comment type="caution">
    <text evidence="1">The sequence shown here is derived from an EMBL/GenBank/DDBJ whole genome shotgun (WGS) entry which is preliminary data.</text>
</comment>
<evidence type="ECO:0000313" key="2">
    <source>
        <dbReference type="Proteomes" id="UP000737391"/>
    </source>
</evidence>
<gene>
    <name evidence="1" type="ORF">FAGAP_9976</name>
</gene>
<name>A0A9P5B2U1_9HYPO</name>
<sequence length="120" mass="13015">MYGDNSPISLKLEEFGGNGEIEAGEAKQYAESTPIYQNTQEGKQDTKSVSAVTIIDSEPQSGLTEADQNAVTICLEVQNRAGKESSKTDEIMAWMENAEKATNKAKFEVHQIVTSQEVGA</sequence>
<accession>A0A9P5B2U1</accession>
<keyword evidence="2" id="KW-1185">Reference proteome</keyword>
<protein>
    <submittedName>
        <fullName evidence="1">Uncharacterized protein</fullName>
    </submittedName>
</protein>